<dbReference type="SUPFAM" id="SSF52172">
    <property type="entry name" value="CheY-like"/>
    <property type="match status" value="1"/>
</dbReference>
<dbReference type="PRINTS" id="PR00038">
    <property type="entry name" value="HTHLUXR"/>
</dbReference>
<dbReference type="PROSITE" id="PS50043">
    <property type="entry name" value="HTH_LUXR_2"/>
    <property type="match status" value="1"/>
</dbReference>
<dbReference type="InterPro" id="IPR001789">
    <property type="entry name" value="Sig_transdc_resp-reg_receiver"/>
</dbReference>
<feature type="domain" description="HTH luxR-type" evidence="5">
    <location>
        <begin position="136"/>
        <end position="198"/>
    </location>
</feature>
<dbReference type="Pfam" id="PF00196">
    <property type="entry name" value="GerE"/>
    <property type="match status" value="1"/>
</dbReference>
<dbReference type="GO" id="GO:0000160">
    <property type="term" value="P:phosphorelay signal transduction system"/>
    <property type="evidence" value="ECO:0007669"/>
    <property type="project" value="InterPro"/>
</dbReference>
<reference evidence="7" key="2">
    <citation type="journal article" date="2024" name="Antonie Van Leeuwenhoek">
        <title>Roseihalotalea indica gen. nov., sp. nov., a halophilic Bacteroidetes from mesopelagic Southwest Indian Ocean with higher carbohydrate metabolic potential.</title>
        <authorList>
            <person name="Chen B."/>
            <person name="Zhang M."/>
            <person name="Lin D."/>
            <person name="Ye J."/>
            <person name="Tang K."/>
        </authorList>
    </citation>
    <scope>NUCLEOTIDE SEQUENCE</scope>
    <source>
        <strain evidence="7">TK19036</strain>
    </source>
</reference>
<proteinExistence type="predicted"/>
<sequence>MQSRTNLKILIVEDDPIIATDIKSLLRSEGFHVVGVAKNALRAYDLLKAANPNFAILDIYLGTGPGGIDIAEVIHDQYKIPYIFLTSFSDEETLTAAQEQGPYGYLVKPFQEKTLITTISIAWSNYQRLQQQNEINFTRFGVKLTEQEERICRLLCRGASYKQICEQLFISMNTLKFHVKNIYSKFDVAGRAELTALL</sequence>
<dbReference type="AlphaFoldDB" id="A0AA49GMC4"/>
<dbReference type="CDD" id="cd17534">
    <property type="entry name" value="REC_DC-like"/>
    <property type="match status" value="1"/>
</dbReference>
<feature type="domain" description="Response regulatory" evidence="6">
    <location>
        <begin position="8"/>
        <end position="123"/>
    </location>
</feature>
<dbReference type="Gene3D" id="1.10.10.10">
    <property type="entry name" value="Winged helix-like DNA-binding domain superfamily/Winged helix DNA-binding domain"/>
    <property type="match status" value="1"/>
</dbReference>
<evidence type="ECO:0000259" key="5">
    <source>
        <dbReference type="PROSITE" id="PS50043"/>
    </source>
</evidence>
<gene>
    <name evidence="7" type="ORF">K4G66_21025</name>
</gene>
<dbReference type="GO" id="GO:0006355">
    <property type="term" value="P:regulation of DNA-templated transcription"/>
    <property type="evidence" value="ECO:0007669"/>
    <property type="project" value="InterPro"/>
</dbReference>
<evidence type="ECO:0000256" key="3">
    <source>
        <dbReference type="ARBA" id="ARBA00023163"/>
    </source>
</evidence>
<feature type="modified residue" description="4-aspartylphosphate" evidence="4">
    <location>
        <position position="58"/>
    </location>
</feature>
<keyword evidence="3" id="KW-0804">Transcription</keyword>
<dbReference type="CDD" id="cd06170">
    <property type="entry name" value="LuxR_C_like"/>
    <property type="match status" value="1"/>
</dbReference>
<keyword evidence="1" id="KW-0805">Transcription regulation</keyword>
<dbReference type="PANTHER" id="PTHR44688">
    <property type="entry name" value="DNA-BINDING TRANSCRIPTIONAL ACTIVATOR DEVR_DOSR"/>
    <property type="match status" value="1"/>
</dbReference>
<dbReference type="SMART" id="SM00421">
    <property type="entry name" value="HTH_LUXR"/>
    <property type="match status" value="1"/>
</dbReference>
<dbReference type="EMBL" id="CP120682">
    <property type="protein sequence ID" value="WKN34861.1"/>
    <property type="molecule type" value="Genomic_DNA"/>
</dbReference>
<evidence type="ECO:0000256" key="1">
    <source>
        <dbReference type="ARBA" id="ARBA00023015"/>
    </source>
</evidence>
<dbReference type="GO" id="GO:0003677">
    <property type="term" value="F:DNA binding"/>
    <property type="evidence" value="ECO:0007669"/>
    <property type="project" value="UniProtKB-KW"/>
</dbReference>
<dbReference type="PROSITE" id="PS50110">
    <property type="entry name" value="RESPONSE_REGULATORY"/>
    <property type="match status" value="1"/>
</dbReference>
<dbReference type="SUPFAM" id="SSF46894">
    <property type="entry name" value="C-terminal effector domain of the bipartite response regulators"/>
    <property type="match status" value="1"/>
</dbReference>
<name>A0AA49GMC4_9BACT</name>
<dbReference type="SMART" id="SM00448">
    <property type="entry name" value="REC"/>
    <property type="match status" value="1"/>
</dbReference>
<dbReference type="InterPro" id="IPR036388">
    <property type="entry name" value="WH-like_DNA-bd_sf"/>
</dbReference>
<accession>A0AA49GMC4</accession>
<reference evidence="7" key="1">
    <citation type="journal article" date="2023" name="Comput. Struct. Biotechnol. J.">
        <title>Discovery of a novel marine Bacteroidetes with a rich repertoire of carbohydrate-active enzymes.</title>
        <authorList>
            <person name="Chen B."/>
            <person name="Liu G."/>
            <person name="Chen Q."/>
            <person name="Wang H."/>
            <person name="Liu L."/>
            <person name="Tang K."/>
        </authorList>
    </citation>
    <scope>NUCLEOTIDE SEQUENCE</scope>
    <source>
        <strain evidence="7">TK19036</strain>
    </source>
</reference>
<dbReference type="InterPro" id="IPR016032">
    <property type="entry name" value="Sig_transdc_resp-reg_C-effctor"/>
</dbReference>
<dbReference type="InterPro" id="IPR011006">
    <property type="entry name" value="CheY-like_superfamily"/>
</dbReference>
<dbReference type="PANTHER" id="PTHR44688:SF16">
    <property type="entry name" value="DNA-BINDING TRANSCRIPTIONAL ACTIVATOR DEVR_DOSR"/>
    <property type="match status" value="1"/>
</dbReference>
<protein>
    <submittedName>
        <fullName evidence="7">Response regulator transcription factor</fullName>
    </submittedName>
</protein>
<dbReference type="Pfam" id="PF00072">
    <property type="entry name" value="Response_reg"/>
    <property type="match status" value="1"/>
</dbReference>
<dbReference type="InterPro" id="IPR000792">
    <property type="entry name" value="Tscrpt_reg_LuxR_C"/>
</dbReference>
<evidence type="ECO:0000256" key="2">
    <source>
        <dbReference type="ARBA" id="ARBA00023125"/>
    </source>
</evidence>
<evidence type="ECO:0000259" key="6">
    <source>
        <dbReference type="PROSITE" id="PS50110"/>
    </source>
</evidence>
<evidence type="ECO:0000256" key="4">
    <source>
        <dbReference type="PROSITE-ProRule" id="PRU00169"/>
    </source>
</evidence>
<organism evidence="7">
    <name type="scientific">Roseihalotalea indica</name>
    <dbReference type="NCBI Taxonomy" id="2867963"/>
    <lineage>
        <taxon>Bacteria</taxon>
        <taxon>Pseudomonadati</taxon>
        <taxon>Bacteroidota</taxon>
        <taxon>Cytophagia</taxon>
        <taxon>Cytophagales</taxon>
        <taxon>Catalimonadaceae</taxon>
        <taxon>Roseihalotalea</taxon>
    </lineage>
</organism>
<evidence type="ECO:0000313" key="7">
    <source>
        <dbReference type="EMBL" id="WKN34861.1"/>
    </source>
</evidence>
<keyword evidence="4" id="KW-0597">Phosphoprotein</keyword>
<dbReference type="Gene3D" id="3.40.50.2300">
    <property type="match status" value="1"/>
</dbReference>
<keyword evidence="2" id="KW-0238">DNA-binding</keyword>